<organism evidence="7">
    <name type="scientific">Timema californicum</name>
    <name type="common">California timema</name>
    <name type="synonym">Walking stick</name>
    <dbReference type="NCBI Taxonomy" id="61474"/>
    <lineage>
        <taxon>Eukaryota</taxon>
        <taxon>Metazoa</taxon>
        <taxon>Ecdysozoa</taxon>
        <taxon>Arthropoda</taxon>
        <taxon>Hexapoda</taxon>
        <taxon>Insecta</taxon>
        <taxon>Pterygota</taxon>
        <taxon>Neoptera</taxon>
        <taxon>Polyneoptera</taxon>
        <taxon>Phasmatodea</taxon>
        <taxon>Timematodea</taxon>
        <taxon>Timematoidea</taxon>
        <taxon>Timematidae</taxon>
        <taxon>Timema</taxon>
    </lineage>
</organism>
<dbReference type="SMART" id="SM00082">
    <property type="entry name" value="LRRCT"/>
    <property type="match status" value="1"/>
</dbReference>
<dbReference type="SMART" id="SM00365">
    <property type="entry name" value="LRR_SD22"/>
    <property type="match status" value="7"/>
</dbReference>
<keyword evidence="4" id="KW-0325">Glycoprotein</keyword>
<evidence type="ECO:0000256" key="3">
    <source>
        <dbReference type="ARBA" id="ARBA00022737"/>
    </source>
</evidence>
<feature type="compositionally biased region" description="Polar residues" evidence="5">
    <location>
        <begin position="1051"/>
        <end position="1064"/>
    </location>
</feature>
<dbReference type="SMART" id="SM00364">
    <property type="entry name" value="LRR_BAC"/>
    <property type="match status" value="9"/>
</dbReference>
<gene>
    <name evidence="7" type="ORF">TCMB3V08_LOCUS9810</name>
</gene>
<dbReference type="FunFam" id="3.80.10.10:FF:001360">
    <property type="entry name" value="Uncharacterized protein"/>
    <property type="match status" value="1"/>
</dbReference>
<evidence type="ECO:0000256" key="2">
    <source>
        <dbReference type="ARBA" id="ARBA00022729"/>
    </source>
</evidence>
<accession>A0A7R9JE32</accession>
<dbReference type="PROSITE" id="PS51450">
    <property type="entry name" value="LRR"/>
    <property type="match status" value="3"/>
</dbReference>
<dbReference type="Pfam" id="PF13855">
    <property type="entry name" value="LRR_8"/>
    <property type="match status" value="6"/>
</dbReference>
<dbReference type="InterPro" id="IPR032675">
    <property type="entry name" value="LRR_dom_sf"/>
</dbReference>
<dbReference type="PANTHER" id="PTHR24366">
    <property type="entry name" value="IG(IMMUNOGLOBULIN) AND LRR(LEUCINE RICH REPEAT) DOMAINS"/>
    <property type="match status" value="1"/>
</dbReference>
<feature type="domain" description="LRRCT" evidence="6">
    <location>
        <begin position="661"/>
        <end position="703"/>
    </location>
</feature>
<dbReference type="GO" id="GO:0071944">
    <property type="term" value="C:cell periphery"/>
    <property type="evidence" value="ECO:0007669"/>
    <property type="project" value="UniProtKB-ARBA"/>
</dbReference>
<evidence type="ECO:0000259" key="6">
    <source>
        <dbReference type="SMART" id="SM00082"/>
    </source>
</evidence>
<evidence type="ECO:0000256" key="5">
    <source>
        <dbReference type="SAM" id="MobiDB-lite"/>
    </source>
</evidence>
<sequence>MFENTNFVLFTLGLDLSYNDLQRLDARLLANLPSLRRLDVSGNVLSMVDPATFLPTPALEHVNLSGNALTSFHPATFRHLLNLYELDLGWNRMREIVPGLPRGIEYLHMARNQVRKIEYLHMARNQVRKIEYLHMARNQVTSLPHSPSPDLILPSLKLLDLTDNGIHHIPPRTFEALAQLKWLRLGGNSLQNLEDDSFNGLTRLEELDLHENRWVEGCQHEGPSREQVGGGLSAPGTSTRTGGWRVVSTKDLHDNRWVEGCQHQGPSREQVAGGLSAPGTFTRTGGWRVVSTRDLHENSTRELHENRWVEGCQHQGPSREQVGGGLSVPGPSMRTGWWRVVSTRDLHENRIVAAQQRSLTELRHLKLLDLRGNRLERLGAELLRGAGLLQRLDLSSNQLASVDPTAFDTNRELVELDASHNALAEVPEALRGLSNLKTLDLSHNRVQELGSAALSGMTSLSELRMSRNRLRGLDEGTFSGLPHLTLLDLDSNELETMASSAVKSLPDLKAIRLGHNRLNSVPESAFSDLPELQSAELQENGITHLAAGAFSGVPQLLLLNLSHNHLSGLGDAGLQGLQSLEVLDLSHNRVGKVAGDSLHGMEWLVELKMDNNHICGIQGSPFNGMPRLRVLSMRNNKMKSLSEPAFQRLRSNIAVLDVEGNPLSCSCQMMWFQAWLREASTQGPRCADGSLLKEVRLSRQECEARKEEATVAAPECEGEVAGAPVLGSSQILTTWVNVKDGSTPPPEDTEYFYDEYVEYTYEDGNTTNNSTVMVATEVPLTVQVTSSPYTPQSATVSSHYVPGDTPTLYAGSRQHNKTAQDPLKNSALTTPSPNSGGFTFFGIPLPSISLGGLWGANGRNVDVKPGGMRFIGARGKVDMFPPSETDAHNGFVPMTTEMGGFTPIADPSLMHSKPTNKSLGAHLLTEKQYKINYTAWENPENIPNNNSNPLLSTNYKAPALPQSETPVNDASLHKQFAFQQRSHVKSQSSTLRTPIQVNDLDPFIHYTENFERSLHNKTDDQTSFDFKQIQTNVEDKTPNLMDGAQSYGGADSTQSPRLPSSTNDLGPMDLLDVMYNSSPSDKDSSKTNINTSSQSNIQHKMLIETQSGNINNTQVSIIEKPVDWGLDWFEKQKLLTEVQLAEVPVTTVVPSTSSTPSPLILDSVWGMIKGGKSESNEVVKSEAPSSLSILLAPGAQQPQFRPTASITKVTGSPPLPSPGLIPMEEYLRGPTPVNFPPSTDMTLPPRDGSKDWYFKNYNSTNLRPYIGPGPELSSGQTCERISMYLVLLSMTHILM</sequence>
<evidence type="ECO:0000256" key="4">
    <source>
        <dbReference type="ARBA" id="ARBA00023180"/>
    </source>
</evidence>
<protein>
    <submittedName>
        <fullName evidence="7">(California timema) hypothetical protein</fullName>
    </submittedName>
</protein>
<dbReference type="SUPFAM" id="SSF52058">
    <property type="entry name" value="L domain-like"/>
    <property type="match status" value="2"/>
</dbReference>
<evidence type="ECO:0000256" key="1">
    <source>
        <dbReference type="ARBA" id="ARBA00022614"/>
    </source>
</evidence>
<dbReference type="EMBL" id="OE185334">
    <property type="protein sequence ID" value="CAD7577257.1"/>
    <property type="molecule type" value="Genomic_DNA"/>
</dbReference>
<keyword evidence="1" id="KW-0433">Leucine-rich repeat</keyword>
<reference evidence="7" key="1">
    <citation type="submission" date="2020-11" db="EMBL/GenBank/DDBJ databases">
        <authorList>
            <person name="Tran Van P."/>
        </authorList>
    </citation>
    <scope>NUCLEOTIDE SEQUENCE</scope>
</reference>
<dbReference type="InterPro" id="IPR003591">
    <property type="entry name" value="Leu-rich_rpt_typical-subtyp"/>
</dbReference>
<evidence type="ECO:0000313" key="7">
    <source>
        <dbReference type="EMBL" id="CAD7577257.1"/>
    </source>
</evidence>
<dbReference type="Pfam" id="PF13516">
    <property type="entry name" value="LRR_6"/>
    <property type="match status" value="1"/>
</dbReference>
<dbReference type="FunFam" id="3.80.10.10:FF:000770">
    <property type="entry name" value="Uncharacterized protein"/>
    <property type="match status" value="1"/>
</dbReference>
<dbReference type="InterPro" id="IPR000483">
    <property type="entry name" value="Cys-rich_flank_reg_C"/>
</dbReference>
<dbReference type="SMART" id="SM00369">
    <property type="entry name" value="LRR_TYP"/>
    <property type="match status" value="17"/>
</dbReference>
<keyword evidence="3" id="KW-0677">Repeat</keyword>
<proteinExistence type="predicted"/>
<feature type="region of interest" description="Disordered" evidence="5">
    <location>
        <begin position="220"/>
        <end position="243"/>
    </location>
</feature>
<dbReference type="InterPro" id="IPR001611">
    <property type="entry name" value="Leu-rich_rpt"/>
</dbReference>
<keyword evidence="2" id="KW-0732">Signal</keyword>
<name>A0A7R9JE32_TIMCA</name>
<feature type="region of interest" description="Disordered" evidence="5">
    <location>
        <begin position="1031"/>
        <end position="1067"/>
    </location>
</feature>
<dbReference type="Gene3D" id="3.80.10.10">
    <property type="entry name" value="Ribonuclease Inhibitor"/>
    <property type="match status" value="4"/>
</dbReference>
<dbReference type="PRINTS" id="PR00019">
    <property type="entry name" value="LEURICHRPT"/>
</dbReference>